<protein>
    <submittedName>
        <fullName evidence="2">Uncharacterized protein</fullName>
    </submittedName>
</protein>
<evidence type="ECO:0000313" key="2">
    <source>
        <dbReference type="EMBL" id="CAD6263693.1"/>
    </source>
</evidence>
<evidence type="ECO:0000313" key="3">
    <source>
        <dbReference type="Proteomes" id="UP000604825"/>
    </source>
</evidence>
<reference evidence="2" key="1">
    <citation type="submission" date="2020-10" db="EMBL/GenBank/DDBJ databases">
        <authorList>
            <person name="Han B."/>
            <person name="Lu T."/>
            <person name="Zhao Q."/>
            <person name="Huang X."/>
            <person name="Zhao Y."/>
        </authorList>
    </citation>
    <scope>NUCLEOTIDE SEQUENCE</scope>
</reference>
<organism evidence="2 3">
    <name type="scientific">Miscanthus lutarioriparius</name>
    <dbReference type="NCBI Taxonomy" id="422564"/>
    <lineage>
        <taxon>Eukaryota</taxon>
        <taxon>Viridiplantae</taxon>
        <taxon>Streptophyta</taxon>
        <taxon>Embryophyta</taxon>
        <taxon>Tracheophyta</taxon>
        <taxon>Spermatophyta</taxon>
        <taxon>Magnoliopsida</taxon>
        <taxon>Liliopsida</taxon>
        <taxon>Poales</taxon>
        <taxon>Poaceae</taxon>
        <taxon>PACMAD clade</taxon>
        <taxon>Panicoideae</taxon>
        <taxon>Andropogonodae</taxon>
        <taxon>Andropogoneae</taxon>
        <taxon>Saccharinae</taxon>
        <taxon>Miscanthus</taxon>
    </lineage>
</organism>
<evidence type="ECO:0000256" key="1">
    <source>
        <dbReference type="SAM" id="MobiDB-lite"/>
    </source>
</evidence>
<name>A0A811QRG7_9POAL</name>
<gene>
    <name evidence="2" type="ORF">NCGR_LOCUS46998</name>
</gene>
<proteinExistence type="predicted"/>
<feature type="region of interest" description="Disordered" evidence="1">
    <location>
        <begin position="197"/>
        <end position="230"/>
    </location>
</feature>
<dbReference type="EMBL" id="CAJGYO010000012">
    <property type="protein sequence ID" value="CAD6263693.1"/>
    <property type="molecule type" value="Genomic_DNA"/>
</dbReference>
<accession>A0A811QRG7</accession>
<dbReference type="Proteomes" id="UP000604825">
    <property type="component" value="Unassembled WGS sequence"/>
</dbReference>
<keyword evidence="3" id="KW-1185">Reference proteome</keyword>
<comment type="caution">
    <text evidence="2">The sequence shown here is derived from an EMBL/GenBank/DDBJ whole genome shotgun (WGS) entry which is preliminary data.</text>
</comment>
<dbReference type="AlphaFoldDB" id="A0A811QRG7"/>
<sequence>MLPCVSPTLPFFSIAAQATAAAPSGEEDSGLAGKRKRRIREGKLRWRGTATRATGPGVESVLVLAKEEDGDARAARDPEEVGNGVAGLVAEQAVRGHTGVRGRSVGAHPRGVDVGRGARGLRLLRRIGVVRGGAAAMLLWPPHHRGPRGFPYVRTSTAHAAAAQSTTHVRLAAEASASRANEPAHGRSCACTRLCRRPHARSSQPSSGTHERLAIPHPLAPGSSRPTTVR</sequence>